<organism evidence="1 2">
    <name type="scientific">Pseudomonas fluorescens</name>
    <dbReference type="NCBI Taxonomy" id="294"/>
    <lineage>
        <taxon>Bacteria</taxon>
        <taxon>Pseudomonadati</taxon>
        <taxon>Pseudomonadota</taxon>
        <taxon>Gammaproteobacteria</taxon>
        <taxon>Pseudomonadales</taxon>
        <taxon>Pseudomonadaceae</taxon>
        <taxon>Pseudomonas</taxon>
    </lineage>
</organism>
<evidence type="ECO:0000313" key="2">
    <source>
        <dbReference type="Proteomes" id="UP000325607"/>
    </source>
</evidence>
<dbReference type="InterPro" id="IPR053842">
    <property type="entry name" value="NikA-like"/>
</dbReference>
<dbReference type="EMBL" id="CABVGX010000009">
    <property type="protein sequence ID" value="VVM67348.1"/>
    <property type="molecule type" value="Genomic_DNA"/>
</dbReference>
<name>A0A5E6RT48_PSEFL</name>
<evidence type="ECO:0000313" key="1">
    <source>
        <dbReference type="EMBL" id="VVM67348.1"/>
    </source>
</evidence>
<reference evidence="1 2" key="1">
    <citation type="submission" date="2019-09" db="EMBL/GenBank/DDBJ databases">
        <authorList>
            <person name="Chandra G."/>
            <person name="Truman W A."/>
        </authorList>
    </citation>
    <scope>NUCLEOTIDE SEQUENCE [LARGE SCALE GENOMIC DNA]</scope>
    <source>
        <strain evidence="1">PS645</strain>
    </source>
</reference>
<accession>A0A5E6RT48</accession>
<dbReference type="AlphaFoldDB" id="A0A5E6RT48"/>
<proteinExistence type="predicted"/>
<protein>
    <submittedName>
        <fullName evidence="1">Uncharacterized protein</fullName>
    </submittedName>
</protein>
<sequence length="127" mass="14535">MSKNKRSGEQFNVRISKEAKDKIIANAILLSTSQAKYIEQLAINGCDVIEIRNDKFIEYVDKVETELNKMGNNLNQMARAINLGKLDLVERNIEIFNNAKKSFDQLYSKLVEHEEKITLNSTATRTI</sequence>
<gene>
    <name evidence="1" type="ORF">PS645_01585</name>
</gene>
<dbReference type="RefSeq" id="WP_191623128.1">
    <property type="nucleotide sequence ID" value="NZ_CABVGX010000009.1"/>
</dbReference>
<dbReference type="Proteomes" id="UP000325607">
    <property type="component" value="Unassembled WGS sequence"/>
</dbReference>
<dbReference type="Pfam" id="PF21983">
    <property type="entry name" value="NikA-like"/>
    <property type="match status" value="1"/>
</dbReference>